<keyword evidence="5" id="KW-1185">Reference proteome</keyword>
<dbReference type="Gene3D" id="2.60.40.1220">
    <property type="match status" value="1"/>
</dbReference>
<dbReference type="AlphaFoldDB" id="A0A7K1XSY2"/>
<feature type="signal peptide" evidence="2">
    <location>
        <begin position="1"/>
        <end position="19"/>
    </location>
</feature>
<evidence type="ECO:0000256" key="1">
    <source>
        <dbReference type="ARBA" id="ARBA00022729"/>
    </source>
</evidence>
<organism evidence="4 5">
    <name type="scientific">Hufsiella ginkgonis</name>
    <dbReference type="NCBI Taxonomy" id="2695274"/>
    <lineage>
        <taxon>Bacteria</taxon>
        <taxon>Pseudomonadati</taxon>
        <taxon>Bacteroidota</taxon>
        <taxon>Sphingobacteriia</taxon>
        <taxon>Sphingobacteriales</taxon>
        <taxon>Sphingobacteriaceae</taxon>
        <taxon>Hufsiella</taxon>
    </lineage>
</organism>
<dbReference type="InterPro" id="IPR036415">
    <property type="entry name" value="Lamin_tail_dom_sf"/>
</dbReference>
<sequence>MKICLLFLVMFSVKTAVSAASHRYPAKRNDVVINEIFADPSPVVGLPSAEFVEIWNVSGADIPLKGWQFTDGATKATFAGDSIKAGAFIILCAKADAGLFSAYGKVIGLSPWPSLNNAGELLTLTDDRGTVISQEYFNDSWYRDAVKKQGGWTLEMIDPLSACSGSQNWAVSSDGRGGSPGTLNAVYKVGFGAGQLSLLEARLTDSVTVRLRFSRAVDSAAAANAGNYRFNNGLGVPVSAVPVAPEFTRVDIKFSAVIARGHTYTVSVSGIRDCAGATLPPLLGSTVFVAPGAIAKGDLLISEILFNPRPGGADYLEIYNASALVLDIAELYVASADEKDSLASLKKLSDTSVFVQPGGYRVFSVDPVNIKAEYNVKFPANLLKVAGLPSFNDQAGTAVLVRGTTRIDQFSYSEKMHFPLIKNPEGISLERSSFKRPAAEAGNFRSAATWSGGGTPGYENSQQSVENRSADDIYLSSTTFSPDNDGFEDLLTINFRFNAPGWVANVSIYSDRGVLVRRLVTNETLPAEGVIVWDGLNALQQKQAFGIYVVSIEVFDLDGAARRYRKPCVLAAKLRR</sequence>
<keyword evidence="1 2" id="KW-0732">Signal</keyword>
<dbReference type="InterPro" id="IPR014755">
    <property type="entry name" value="Cu-Rt/internalin_Ig-like"/>
</dbReference>
<dbReference type="Pfam" id="PF00932">
    <property type="entry name" value="LTD"/>
    <property type="match status" value="1"/>
</dbReference>
<protein>
    <recommendedName>
        <fullName evidence="3">LTD domain-containing protein</fullName>
    </recommendedName>
</protein>
<evidence type="ECO:0000313" key="4">
    <source>
        <dbReference type="EMBL" id="MXV13869.1"/>
    </source>
</evidence>
<feature type="chain" id="PRO_5029717281" description="LTD domain-containing protein" evidence="2">
    <location>
        <begin position="20"/>
        <end position="576"/>
    </location>
</feature>
<dbReference type="RefSeq" id="WP_160904895.1">
    <property type="nucleotide sequence ID" value="NZ_WVHS01000001.1"/>
</dbReference>
<accession>A0A7K1XSY2</accession>
<feature type="domain" description="LTD" evidence="3">
    <location>
        <begin position="18"/>
        <end position="139"/>
    </location>
</feature>
<reference evidence="4 5" key="1">
    <citation type="submission" date="2019-11" db="EMBL/GenBank/DDBJ databases">
        <title>Pedobacter sp. HMF7056 Genome sequencing and assembly.</title>
        <authorList>
            <person name="Kang H."/>
            <person name="Kim H."/>
            <person name="Joh K."/>
        </authorList>
    </citation>
    <scope>NUCLEOTIDE SEQUENCE [LARGE SCALE GENOMIC DNA]</scope>
    <source>
        <strain evidence="4 5">HMF7056</strain>
    </source>
</reference>
<name>A0A7K1XSY2_9SPHI</name>
<dbReference type="Proteomes" id="UP000451233">
    <property type="component" value="Unassembled WGS sequence"/>
</dbReference>
<dbReference type="SUPFAM" id="SSF74853">
    <property type="entry name" value="Lamin A/C globular tail domain"/>
    <property type="match status" value="1"/>
</dbReference>
<comment type="caution">
    <text evidence="4">The sequence shown here is derived from an EMBL/GenBank/DDBJ whole genome shotgun (WGS) entry which is preliminary data.</text>
</comment>
<evidence type="ECO:0000313" key="5">
    <source>
        <dbReference type="Proteomes" id="UP000451233"/>
    </source>
</evidence>
<dbReference type="PROSITE" id="PS51841">
    <property type="entry name" value="LTD"/>
    <property type="match status" value="1"/>
</dbReference>
<dbReference type="InterPro" id="IPR001322">
    <property type="entry name" value="Lamin_tail_dom"/>
</dbReference>
<gene>
    <name evidence="4" type="ORF">GS398_01020</name>
</gene>
<evidence type="ECO:0000259" key="3">
    <source>
        <dbReference type="PROSITE" id="PS51841"/>
    </source>
</evidence>
<dbReference type="EMBL" id="WVHS01000001">
    <property type="protein sequence ID" value="MXV13869.1"/>
    <property type="molecule type" value="Genomic_DNA"/>
</dbReference>
<dbReference type="Gene3D" id="2.60.40.4070">
    <property type="match status" value="1"/>
</dbReference>
<proteinExistence type="predicted"/>
<evidence type="ECO:0000256" key="2">
    <source>
        <dbReference type="SAM" id="SignalP"/>
    </source>
</evidence>